<dbReference type="NCBIfam" id="TIGR00569">
    <property type="entry name" value="ccl1"/>
    <property type="match status" value="1"/>
</dbReference>
<evidence type="ECO:0000256" key="5">
    <source>
        <dbReference type="ARBA" id="ARBA00025343"/>
    </source>
</evidence>
<evidence type="ECO:0000256" key="7">
    <source>
        <dbReference type="RuleBase" id="RU000383"/>
    </source>
</evidence>
<dbReference type="Pfam" id="PF16899">
    <property type="entry name" value="Cyclin_C_2"/>
    <property type="match status" value="1"/>
</dbReference>
<dbReference type="InterPro" id="IPR006671">
    <property type="entry name" value="Cyclin_N"/>
</dbReference>
<dbReference type="InterPro" id="IPR027081">
    <property type="entry name" value="CyclinH/Ccl1"/>
</dbReference>
<dbReference type="GO" id="GO:0016538">
    <property type="term" value="F:cyclin-dependent protein serine/threonine kinase regulator activity"/>
    <property type="evidence" value="ECO:0007669"/>
    <property type="project" value="InterPro"/>
</dbReference>
<evidence type="ECO:0000259" key="8">
    <source>
        <dbReference type="SMART" id="SM00385"/>
    </source>
</evidence>
<gene>
    <name evidence="9" type="ORF">CLODIP_2_CD11446</name>
</gene>
<dbReference type="InterPro" id="IPR036915">
    <property type="entry name" value="Cyclin-like_sf"/>
</dbReference>
<protein>
    <recommendedName>
        <fullName evidence="2">Cyclin-H</fullName>
    </recommendedName>
</protein>
<accession>A0A8S1BZR9</accession>
<dbReference type="GO" id="GO:0006357">
    <property type="term" value="P:regulation of transcription by RNA polymerase II"/>
    <property type="evidence" value="ECO:0007669"/>
    <property type="project" value="InterPro"/>
</dbReference>
<dbReference type="OrthoDB" id="340962at2759"/>
<evidence type="ECO:0000313" key="9">
    <source>
        <dbReference type="EMBL" id="CAB3361297.1"/>
    </source>
</evidence>
<evidence type="ECO:0000256" key="2">
    <source>
        <dbReference type="ARBA" id="ARBA00019496"/>
    </source>
</evidence>
<dbReference type="EMBL" id="CADEPI010000005">
    <property type="protein sequence ID" value="CAB3361297.1"/>
    <property type="molecule type" value="Genomic_DNA"/>
</dbReference>
<name>A0A8S1BZR9_9INSE</name>
<evidence type="ECO:0000256" key="1">
    <source>
        <dbReference type="ARBA" id="ARBA00008638"/>
    </source>
</evidence>
<sequence>MFSTSTQKKYWLFADESELLKARSEANAKFVASHGPKMTEEDRNELLDANEEKALLKFYELQLRDFCRRFEPPMPRSVAGTAFHYFKRFYLIHSVMDYHPKEILVTCVYLATKVDEFNVSIDQFVRNVKGNQTKAMDIILNNELLLMQVLNYNLTIHNPFRPIEGLLIDIKTRGTMVDPERLRPGIEDFLDKAFLTSAPLLVAPSQLALAAVLHSASKIGENLDIYVTKTLLGDSSPEALASLVEAVRKVRSMIKSMETSPKEVIRVLEKRLEKCRNQENNPDSEIYKKRQFEALHDEDEKYGLDFPSLIMSGDLKLGEGIFEINKSMTSP</sequence>
<dbReference type="PANTHER" id="PTHR10026">
    <property type="entry name" value="CYCLIN"/>
    <property type="match status" value="1"/>
</dbReference>
<dbReference type="Pfam" id="PF00134">
    <property type="entry name" value="Cyclin_N"/>
    <property type="match status" value="1"/>
</dbReference>
<feature type="domain" description="Cyclin-like" evidence="8">
    <location>
        <begin position="61"/>
        <end position="148"/>
    </location>
</feature>
<dbReference type="SUPFAM" id="SSF47954">
    <property type="entry name" value="Cyclin-like"/>
    <property type="match status" value="2"/>
</dbReference>
<dbReference type="Gene3D" id="1.10.472.10">
    <property type="entry name" value="Cyclin-like"/>
    <property type="match status" value="2"/>
</dbReference>
<comment type="similarity">
    <text evidence="1">Belongs to the cyclin family. Cyclin C subfamily.</text>
</comment>
<dbReference type="CDD" id="cd20525">
    <property type="entry name" value="CYCLIN_CCNH_rpt2"/>
    <property type="match status" value="1"/>
</dbReference>
<comment type="subunit">
    <text evidence="6">Associates primarily with CDK7 and MAT1 to form the CAK complex. CAK can further associate with the core-TFIIH to form the TFIIH basal transcription factor.</text>
</comment>
<dbReference type="SMART" id="SM00385">
    <property type="entry name" value="CYCLIN"/>
    <property type="match status" value="1"/>
</dbReference>
<dbReference type="InterPro" id="IPR013763">
    <property type="entry name" value="Cyclin-like_dom"/>
</dbReference>
<dbReference type="AlphaFoldDB" id="A0A8S1BZR9"/>
<dbReference type="InterPro" id="IPR043198">
    <property type="entry name" value="Cyclin/Ssn8"/>
</dbReference>
<proteinExistence type="inferred from homology"/>
<organism evidence="9 10">
    <name type="scientific">Cloeon dipterum</name>
    <dbReference type="NCBI Taxonomy" id="197152"/>
    <lineage>
        <taxon>Eukaryota</taxon>
        <taxon>Metazoa</taxon>
        <taxon>Ecdysozoa</taxon>
        <taxon>Arthropoda</taxon>
        <taxon>Hexapoda</taxon>
        <taxon>Insecta</taxon>
        <taxon>Pterygota</taxon>
        <taxon>Palaeoptera</taxon>
        <taxon>Ephemeroptera</taxon>
        <taxon>Pisciforma</taxon>
        <taxon>Baetidae</taxon>
        <taxon>Cloeon</taxon>
    </lineage>
</organism>
<dbReference type="FunFam" id="1.10.472.10:FF:000029">
    <property type="entry name" value="Cyclin h"/>
    <property type="match status" value="1"/>
</dbReference>
<dbReference type="CDD" id="cd20524">
    <property type="entry name" value="CYCLIN_CCNH_rpt1"/>
    <property type="match status" value="1"/>
</dbReference>
<dbReference type="Proteomes" id="UP000494165">
    <property type="component" value="Unassembled WGS sequence"/>
</dbReference>
<dbReference type="GO" id="GO:0070985">
    <property type="term" value="C:transcription factor TFIIK complex"/>
    <property type="evidence" value="ECO:0007669"/>
    <property type="project" value="InterPro"/>
</dbReference>
<comment type="caution">
    <text evidence="9">The sequence shown here is derived from an EMBL/GenBank/DDBJ whole genome shotgun (WGS) entry which is preliminary data.</text>
</comment>
<dbReference type="GO" id="GO:0006351">
    <property type="term" value="P:DNA-templated transcription"/>
    <property type="evidence" value="ECO:0007669"/>
    <property type="project" value="InterPro"/>
</dbReference>
<keyword evidence="4" id="KW-0131">Cell cycle</keyword>
<comment type="function">
    <text evidence="5">Regulates CDK7, the catalytic subunit of the CDK-activating kinase (CAK) enzymatic complex. CAK activates the cyclin-associated kinases CDK1, CDK2, CDK4 and CDK6 by threonine phosphorylation. CAK complexed to the core-TFIIH basal transcription factor activates RNA polymerase II by serine phosphorylation of the repetitive C-terminal domain (CTD) of its large subunit (POLR2A), allowing its escape from the promoter and elongation of the transcripts. Involved in cell cycle control and in RNA transcription by RNA polymerase II. Its expression and activity are constant throughout the cell cycle.</text>
</comment>
<reference evidence="9 10" key="1">
    <citation type="submission" date="2020-04" db="EMBL/GenBank/DDBJ databases">
        <authorList>
            <person name="Alioto T."/>
            <person name="Alioto T."/>
            <person name="Gomez Garrido J."/>
        </authorList>
    </citation>
    <scope>NUCLEOTIDE SEQUENCE [LARGE SCALE GENOMIC DNA]</scope>
</reference>
<evidence type="ECO:0000313" key="10">
    <source>
        <dbReference type="Proteomes" id="UP000494165"/>
    </source>
</evidence>
<dbReference type="InterPro" id="IPR031658">
    <property type="entry name" value="Cyclin_C_2"/>
</dbReference>
<keyword evidence="3 7" id="KW-0195">Cyclin</keyword>
<evidence type="ECO:0000256" key="3">
    <source>
        <dbReference type="ARBA" id="ARBA00023127"/>
    </source>
</evidence>
<evidence type="ECO:0000256" key="4">
    <source>
        <dbReference type="ARBA" id="ARBA00023306"/>
    </source>
</evidence>
<keyword evidence="10" id="KW-1185">Reference proteome</keyword>
<evidence type="ECO:0000256" key="6">
    <source>
        <dbReference type="ARBA" id="ARBA00026042"/>
    </source>
</evidence>